<gene>
    <name evidence="1" type="ORF">L3X38_030562</name>
</gene>
<dbReference type="AlphaFoldDB" id="A0AAD4VBP5"/>
<name>A0AAD4VBP5_PRUDU</name>
<protein>
    <submittedName>
        <fullName evidence="1">Uncharacterized protein</fullName>
    </submittedName>
</protein>
<evidence type="ECO:0000313" key="1">
    <source>
        <dbReference type="EMBL" id="KAI5321491.1"/>
    </source>
</evidence>
<dbReference type="InterPro" id="IPR036396">
    <property type="entry name" value="Cyt_P450_sf"/>
</dbReference>
<dbReference type="GO" id="GO:0016705">
    <property type="term" value="F:oxidoreductase activity, acting on paired donors, with incorporation or reduction of molecular oxygen"/>
    <property type="evidence" value="ECO:0007669"/>
    <property type="project" value="InterPro"/>
</dbReference>
<accession>A0AAD4VBP5</accession>
<sequence>MVSKRFEEVLDVDDFHKYLRLVKVEIVDVASPKRCEMSRNLAMVELKVLIALIVSNFSFSLSPNYNHGPALRLVVEPEH</sequence>
<dbReference type="EMBL" id="JAJFAZ020000006">
    <property type="protein sequence ID" value="KAI5321491.1"/>
    <property type="molecule type" value="Genomic_DNA"/>
</dbReference>
<dbReference type="Gene3D" id="1.10.630.10">
    <property type="entry name" value="Cytochrome P450"/>
    <property type="match status" value="1"/>
</dbReference>
<comment type="caution">
    <text evidence="1">The sequence shown here is derived from an EMBL/GenBank/DDBJ whole genome shotgun (WGS) entry which is preliminary data.</text>
</comment>
<dbReference type="GO" id="GO:0020037">
    <property type="term" value="F:heme binding"/>
    <property type="evidence" value="ECO:0007669"/>
    <property type="project" value="InterPro"/>
</dbReference>
<keyword evidence="2" id="KW-1185">Reference proteome</keyword>
<reference evidence="1 2" key="1">
    <citation type="journal article" date="2022" name="G3 (Bethesda)">
        <title>Whole-genome sequence and methylome profiling of the almond [Prunus dulcis (Mill.) D.A. Webb] cultivar 'Nonpareil'.</title>
        <authorList>
            <person name="D'Amico-Willman K.M."/>
            <person name="Ouma W.Z."/>
            <person name="Meulia T."/>
            <person name="Sideli G.M."/>
            <person name="Gradziel T.M."/>
            <person name="Fresnedo-Ramirez J."/>
        </authorList>
    </citation>
    <scope>NUCLEOTIDE SEQUENCE [LARGE SCALE GENOMIC DNA]</scope>
    <source>
        <strain evidence="1">Clone GOH B32 T37-40</strain>
    </source>
</reference>
<proteinExistence type="predicted"/>
<organism evidence="1 2">
    <name type="scientific">Prunus dulcis</name>
    <name type="common">Almond</name>
    <name type="synonym">Amygdalus dulcis</name>
    <dbReference type="NCBI Taxonomy" id="3755"/>
    <lineage>
        <taxon>Eukaryota</taxon>
        <taxon>Viridiplantae</taxon>
        <taxon>Streptophyta</taxon>
        <taxon>Embryophyta</taxon>
        <taxon>Tracheophyta</taxon>
        <taxon>Spermatophyta</taxon>
        <taxon>Magnoliopsida</taxon>
        <taxon>eudicotyledons</taxon>
        <taxon>Gunneridae</taxon>
        <taxon>Pentapetalae</taxon>
        <taxon>rosids</taxon>
        <taxon>fabids</taxon>
        <taxon>Rosales</taxon>
        <taxon>Rosaceae</taxon>
        <taxon>Amygdaloideae</taxon>
        <taxon>Amygdaleae</taxon>
        <taxon>Prunus</taxon>
    </lineage>
</organism>
<dbReference type="GO" id="GO:0004497">
    <property type="term" value="F:monooxygenase activity"/>
    <property type="evidence" value="ECO:0007669"/>
    <property type="project" value="InterPro"/>
</dbReference>
<dbReference type="Proteomes" id="UP001054821">
    <property type="component" value="Chromosome 6"/>
</dbReference>
<evidence type="ECO:0000313" key="2">
    <source>
        <dbReference type="Proteomes" id="UP001054821"/>
    </source>
</evidence>
<dbReference type="GO" id="GO:0005506">
    <property type="term" value="F:iron ion binding"/>
    <property type="evidence" value="ECO:0007669"/>
    <property type="project" value="InterPro"/>
</dbReference>